<evidence type="ECO:0000313" key="3">
    <source>
        <dbReference type="Proteomes" id="UP000255061"/>
    </source>
</evidence>
<evidence type="ECO:0000313" key="2">
    <source>
        <dbReference type="EMBL" id="SUI78715.1"/>
    </source>
</evidence>
<keyword evidence="2" id="KW-0378">Hydrolase</keyword>
<organism evidence="2 3">
    <name type="scientific">Shewanella morhuae</name>
    <dbReference type="NCBI Taxonomy" id="365591"/>
    <lineage>
        <taxon>Bacteria</taxon>
        <taxon>Pseudomonadati</taxon>
        <taxon>Pseudomonadota</taxon>
        <taxon>Gammaproteobacteria</taxon>
        <taxon>Alteromonadales</taxon>
        <taxon>Shewanellaceae</taxon>
        <taxon>Shewanella</taxon>
    </lineage>
</organism>
<proteinExistence type="predicted"/>
<evidence type="ECO:0000259" key="1">
    <source>
        <dbReference type="Pfam" id="PF01738"/>
    </source>
</evidence>
<dbReference type="InterPro" id="IPR002925">
    <property type="entry name" value="Dienelactn_hydro"/>
</dbReference>
<dbReference type="AlphaFoldDB" id="A0A380AEI1"/>
<name>A0A380AEI1_9GAMM</name>
<dbReference type="EC" id="3.1.1.45" evidence="2"/>
<feature type="domain" description="Dienelactone hydrolase" evidence="1">
    <location>
        <begin position="26"/>
        <end position="252"/>
    </location>
</feature>
<protein>
    <submittedName>
        <fullName evidence="2">Carboxymethylenebutenolidase</fullName>
        <ecNumber evidence="2">3.1.1.45</ecNumber>
    </submittedName>
</protein>
<dbReference type="PANTHER" id="PTHR47562">
    <property type="match status" value="1"/>
</dbReference>
<dbReference type="Pfam" id="PF01738">
    <property type="entry name" value="DLH"/>
    <property type="match status" value="1"/>
</dbReference>
<reference evidence="2 3" key="1">
    <citation type="submission" date="2018-06" db="EMBL/GenBank/DDBJ databases">
        <authorList>
            <consortium name="Pathogen Informatics"/>
            <person name="Doyle S."/>
        </authorList>
    </citation>
    <scope>NUCLEOTIDE SEQUENCE [LARGE SCALE GENOMIC DNA]</scope>
    <source>
        <strain evidence="2 3">NCTC10736</strain>
    </source>
</reference>
<dbReference type="SUPFAM" id="SSF53474">
    <property type="entry name" value="alpha/beta-Hydrolases"/>
    <property type="match status" value="1"/>
</dbReference>
<dbReference type="InterPro" id="IPR029058">
    <property type="entry name" value="AB_hydrolase_fold"/>
</dbReference>
<gene>
    <name evidence="2" type="primary">clcD_1</name>
    <name evidence="2" type="ORF">NCTC10736_02196</name>
</gene>
<dbReference type="PANTHER" id="PTHR47562:SF2">
    <property type="entry name" value="CARBOXYMETHYLENEBUTENOLIDASE-RELATED"/>
    <property type="match status" value="1"/>
</dbReference>
<dbReference type="EMBL" id="UGYV01000001">
    <property type="protein sequence ID" value="SUI78715.1"/>
    <property type="molecule type" value="Genomic_DNA"/>
</dbReference>
<sequence length="254" mass="28180">MKPHIVDLNMLVIQETQDIVTPSGPMRTYIYRPEAQGQFPSIIFYSEIFQQTAPIARAANILASHGFVVLVPEVFHELNPIGTVLAYDESGKDKGNADKFTKPLEHHDSDTQALVDFALQQTYCTGKIGSMGVCIGGHLAYRAALNPTILGAFCLYPTDIHSNTLPCAHGNDSLSRSGDIQGELVLVFGKQDPHVSAEGRVLIHQRLMALNRNVTWLEVNAQHAFMRDEGERYDAALALQMYLQAVAFFQRVLR</sequence>
<dbReference type="GO" id="GO:0008806">
    <property type="term" value="F:carboxymethylenebutenolidase activity"/>
    <property type="evidence" value="ECO:0007669"/>
    <property type="project" value="UniProtKB-EC"/>
</dbReference>
<dbReference type="Proteomes" id="UP000255061">
    <property type="component" value="Unassembled WGS sequence"/>
</dbReference>
<dbReference type="Gene3D" id="3.40.50.1820">
    <property type="entry name" value="alpha/beta hydrolase"/>
    <property type="match status" value="1"/>
</dbReference>
<accession>A0A380AEI1</accession>